<dbReference type="GeneID" id="28764354"/>
<dbReference type="AlphaFoldDB" id="A0A177CLW2"/>
<dbReference type="RefSeq" id="XP_018038132.1">
    <property type="nucleotide sequence ID" value="XM_018180868.1"/>
</dbReference>
<dbReference type="Proteomes" id="UP000077069">
    <property type="component" value="Unassembled WGS sequence"/>
</dbReference>
<accession>A0A177CLW2</accession>
<reference evidence="1 2" key="1">
    <citation type="submission" date="2016-05" db="EMBL/GenBank/DDBJ databases">
        <title>Comparative analysis of secretome profiles of manganese(II)-oxidizing ascomycete fungi.</title>
        <authorList>
            <consortium name="DOE Joint Genome Institute"/>
            <person name="Zeiner C.A."/>
            <person name="Purvine S.O."/>
            <person name="Zink E.M."/>
            <person name="Wu S."/>
            <person name="Pasa-Tolic L."/>
            <person name="Chaput D.L."/>
            <person name="Haridas S."/>
            <person name="Grigoriev I.V."/>
            <person name="Santelli C.M."/>
            <person name="Hansel C.M."/>
        </authorList>
    </citation>
    <scope>NUCLEOTIDE SEQUENCE [LARGE SCALE GENOMIC DNA]</scope>
    <source>
        <strain evidence="1 2">AP3s5-JAC2a</strain>
    </source>
</reference>
<gene>
    <name evidence="1" type="ORF">CC84DRAFT_1186614</name>
</gene>
<dbReference type="EMBL" id="KV441551">
    <property type="protein sequence ID" value="OAG07767.1"/>
    <property type="molecule type" value="Genomic_DNA"/>
</dbReference>
<organism evidence="1 2">
    <name type="scientific">Paraphaeosphaeria sporulosa</name>
    <dbReference type="NCBI Taxonomy" id="1460663"/>
    <lineage>
        <taxon>Eukaryota</taxon>
        <taxon>Fungi</taxon>
        <taxon>Dikarya</taxon>
        <taxon>Ascomycota</taxon>
        <taxon>Pezizomycotina</taxon>
        <taxon>Dothideomycetes</taxon>
        <taxon>Pleosporomycetidae</taxon>
        <taxon>Pleosporales</taxon>
        <taxon>Massarineae</taxon>
        <taxon>Didymosphaeriaceae</taxon>
        <taxon>Paraphaeosphaeria</taxon>
    </lineage>
</organism>
<evidence type="ECO:0000313" key="2">
    <source>
        <dbReference type="Proteomes" id="UP000077069"/>
    </source>
</evidence>
<sequence length="76" mass="8337">MCYQVVERFSVCRCLYYRHSIDPCAAHGQRGHTIQEKTVLVGYACSSHGSHRPEAAYGTGVLPDSGYGSGAYSTHR</sequence>
<dbReference type="InParanoid" id="A0A177CLW2"/>
<keyword evidence="2" id="KW-1185">Reference proteome</keyword>
<protein>
    <submittedName>
        <fullName evidence="1">Uncharacterized protein</fullName>
    </submittedName>
</protein>
<evidence type="ECO:0000313" key="1">
    <source>
        <dbReference type="EMBL" id="OAG07767.1"/>
    </source>
</evidence>
<proteinExistence type="predicted"/>
<dbReference type="OrthoDB" id="5355526at2759"/>
<name>A0A177CLW2_9PLEO</name>